<dbReference type="Pfam" id="PF14111">
    <property type="entry name" value="DUF4283"/>
    <property type="match status" value="1"/>
</dbReference>
<keyword evidence="4" id="KW-1185">Reference proteome</keyword>
<accession>A0A803KNE4</accession>
<sequence length="393" mass="44077">MGSSPPEHTHAATTTDVPLDEQPQVQQDIEELSNTCLFGVLLDLRTIITRTKANWKLLKGDVEYLEMGNNWILLRFANPNDKQIVWNERAWHVQVEILVLLGDLCLILFLRKFSGLIFGLGFTLPTLYIIRFVRACISVDISKPFAQIRRFGGQSFTYLIWYEDFSEGCAFCGEENHSIEKCPLLTAPPKEVKIVLQKAPGLFSTYTSASSSDARPENHQRTTQKAFVVHVRSKQKNQALGVEKAEYPSNFSIQEQVPRNSSSKGIHIKEPTDVNHPSYKAKKGEWNQVKNKGKGKLSIANPIQDNDESSNDDGPKEKIKKNMQSNTLKANDEGTSSRPTAVLPTGILIPPFIQPQYPPPQHLEEGTEHLFYDNTLNFGGSGSDSVQIDDNSH</sequence>
<feature type="region of interest" description="Disordered" evidence="1">
    <location>
        <begin position="291"/>
        <end position="319"/>
    </location>
</feature>
<feature type="domain" description="DUF4283" evidence="2">
    <location>
        <begin position="43"/>
        <end position="98"/>
    </location>
</feature>
<dbReference type="Proteomes" id="UP000596660">
    <property type="component" value="Unplaced"/>
</dbReference>
<feature type="region of interest" description="Disordered" evidence="1">
    <location>
        <begin position="374"/>
        <end position="393"/>
    </location>
</feature>
<proteinExistence type="predicted"/>
<dbReference type="PANTHER" id="PTHR31286">
    <property type="entry name" value="GLYCINE-RICH CELL WALL STRUCTURAL PROTEIN 1.8-LIKE"/>
    <property type="match status" value="1"/>
</dbReference>
<organism evidence="3 4">
    <name type="scientific">Chenopodium quinoa</name>
    <name type="common">Quinoa</name>
    <dbReference type="NCBI Taxonomy" id="63459"/>
    <lineage>
        <taxon>Eukaryota</taxon>
        <taxon>Viridiplantae</taxon>
        <taxon>Streptophyta</taxon>
        <taxon>Embryophyta</taxon>
        <taxon>Tracheophyta</taxon>
        <taxon>Spermatophyta</taxon>
        <taxon>Magnoliopsida</taxon>
        <taxon>eudicotyledons</taxon>
        <taxon>Gunneridae</taxon>
        <taxon>Pentapetalae</taxon>
        <taxon>Caryophyllales</taxon>
        <taxon>Chenopodiaceae</taxon>
        <taxon>Chenopodioideae</taxon>
        <taxon>Atripliceae</taxon>
        <taxon>Chenopodium</taxon>
    </lineage>
</organism>
<name>A0A803KNE4_CHEQI</name>
<feature type="compositionally biased region" description="Polar residues" evidence="1">
    <location>
        <begin position="251"/>
        <end position="264"/>
    </location>
</feature>
<feature type="region of interest" description="Disordered" evidence="1">
    <location>
        <begin position="251"/>
        <end position="279"/>
    </location>
</feature>
<dbReference type="PANTHER" id="PTHR31286:SF180">
    <property type="entry name" value="OS10G0362600 PROTEIN"/>
    <property type="match status" value="1"/>
</dbReference>
<dbReference type="EnsemblPlants" id="AUR62000550-RA">
    <property type="protein sequence ID" value="AUR62000550-RA:cds"/>
    <property type="gene ID" value="AUR62000550"/>
</dbReference>
<dbReference type="Gramene" id="AUR62000550-RA">
    <property type="protein sequence ID" value="AUR62000550-RA:cds"/>
    <property type="gene ID" value="AUR62000550"/>
</dbReference>
<dbReference type="InterPro" id="IPR040256">
    <property type="entry name" value="At4g02000-like"/>
</dbReference>
<evidence type="ECO:0000259" key="2">
    <source>
        <dbReference type="Pfam" id="PF14111"/>
    </source>
</evidence>
<dbReference type="InterPro" id="IPR025558">
    <property type="entry name" value="DUF4283"/>
</dbReference>
<evidence type="ECO:0000313" key="3">
    <source>
        <dbReference type="EnsemblPlants" id="AUR62000550-RA:cds"/>
    </source>
</evidence>
<reference evidence="3" key="1">
    <citation type="journal article" date="2017" name="Nature">
        <title>The genome of Chenopodium quinoa.</title>
        <authorList>
            <person name="Jarvis D.E."/>
            <person name="Ho Y.S."/>
            <person name="Lightfoot D.J."/>
            <person name="Schmoeckel S.M."/>
            <person name="Li B."/>
            <person name="Borm T.J.A."/>
            <person name="Ohyanagi H."/>
            <person name="Mineta K."/>
            <person name="Michell C.T."/>
            <person name="Saber N."/>
            <person name="Kharbatia N.M."/>
            <person name="Rupper R.R."/>
            <person name="Sharp A.R."/>
            <person name="Dally N."/>
            <person name="Boughton B.A."/>
            <person name="Woo Y.H."/>
            <person name="Gao G."/>
            <person name="Schijlen E.G.W.M."/>
            <person name="Guo X."/>
            <person name="Momin A.A."/>
            <person name="Negrao S."/>
            <person name="Al-Babili S."/>
            <person name="Gehring C."/>
            <person name="Roessner U."/>
            <person name="Jung C."/>
            <person name="Murphy K."/>
            <person name="Arold S.T."/>
            <person name="Gojobori T."/>
            <person name="van der Linden C.G."/>
            <person name="van Loo E.N."/>
            <person name="Jellen E.N."/>
            <person name="Maughan P.J."/>
            <person name="Tester M."/>
        </authorList>
    </citation>
    <scope>NUCLEOTIDE SEQUENCE [LARGE SCALE GENOMIC DNA]</scope>
    <source>
        <strain evidence="3">cv. PI 614886</strain>
    </source>
</reference>
<reference evidence="3" key="2">
    <citation type="submission" date="2021-03" db="UniProtKB">
        <authorList>
            <consortium name="EnsemblPlants"/>
        </authorList>
    </citation>
    <scope>IDENTIFICATION</scope>
</reference>
<protein>
    <recommendedName>
        <fullName evidence="2">DUF4283 domain-containing protein</fullName>
    </recommendedName>
</protein>
<feature type="region of interest" description="Disordered" evidence="1">
    <location>
        <begin position="1"/>
        <end position="20"/>
    </location>
</feature>
<evidence type="ECO:0000256" key="1">
    <source>
        <dbReference type="SAM" id="MobiDB-lite"/>
    </source>
</evidence>
<dbReference type="AlphaFoldDB" id="A0A803KNE4"/>
<evidence type="ECO:0000313" key="4">
    <source>
        <dbReference type="Proteomes" id="UP000596660"/>
    </source>
</evidence>